<reference evidence="1" key="1">
    <citation type="journal article" date="2020" name="Nature">
        <title>Giant virus diversity and host interactions through global metagenomics.</title>
        <authorList>
            <person name="Schulz F."/>
            <person name="Roux S."/>
            <person name="Paez-Espino D."/>
            <person name="Jungbluth S."/>
            <person name="Walsh D.A."/>
            <person name="Denef V.J."/>
            <person name="McMahon K.D."/>
            <person name="Konstantinidis K.T."/>
            <person name="Eloe-Fadrosh E.A."/>
            <person name="Kyrpides N.C."/>
            <person name="Woyke T."/>
        </authorList>
    </citation>
    <scope>NUCLEOTIDE SEQUENCE</scope>
    <source>
        <strain evidence="1">GVMAG-S-3300013094-100</strain>
    </source>
</reference>
<organism evidence="1">
    <name type="scientific">viral metagenome</name>
    <dbReference type="NCBI Taxonomy" id="1070528"/>
    <lineage>
        <taxon>unclassified sequences</taxon>
        <taxon>metagenomes</taxon>
        <taxon>organismal metagenomes</taxon>
    </lineage>
</organism>
<protein>
    <submittedName>
        <fullName evidence="1">Uncharacterized protein</fullName>
    </submittedName>
</protein>
<proteinExistence type="predicted"/>
<dbReference type="EMBL" id="MN740979">
    <property type="protein sequence ID" value="QHU21121.1"/>
    <property type="molecule type" value="Genomic_DNA"/>
</dbReference>
<evidence type="ECO:0000313" key="1">
    <source>
        <dbReference type="EMBL" id="QHU21121.1"/>
    </source>
</evidence>
<sequence length="69" mass="8045">MNTFSNNSAASITPIDWVQQKPAKVTFRCIQSAIKRANRATHSVEKRIAWSHVYKLSNQYKKQEEENHQ</sequence>
<dbReference type="AlphaFoldDB" id="A0A6C0KV63"/>
<name>A0A6C0KV63_9ZZZZ</name>
<accession>A0A6C0KV63</accession>